<feature type="transmembrane region" description="Helical" evidence="8">
    <location>
        <begin position="84"/>
        <end position="105"/>
    </location>
</feature>
<dbReference type="InterPro" id="IPR052556">
    <property type="entry name" value="PolySynth_Transporter"/>
</dbReference>
<feature type="transmembrane region" description="Helical" evidence="8">
    <location>
        <begin position="111"/>
        <end position="129"/>
    </location>
</feature>
<evidence type="ECO:0000256" key="6">
    <source>
        <dbReference type="ARBA" id="ARBA00022989"/>
    </source>
</evidence>
<dbReference type="EMBL" id="SMAL01000011">
    <property type="protein sequence ID" value="TCT12853.1"/>
    <property type="molecule type" value="Genomic_DNA"/>
</dbReference>
<feature type="transmembrane region" description="Helical" evidence="8">
    <location>
        <begin position="373"/>
        <end position="391"/>
    </location>
</feature>
<keyword evidence="4" id="KW-0133">Cell shape</keyword>
<reference evidence="9 10" key="1">
    <citation type="submission" date="2019-03" db="EMBL/GenBank/DDBJ databases">
        <title>Genomic Encyclopedia of Type Strains, Phase IV (KMG-IV): sequencing the most valuable type-strain genomes for metagenomic binning, comparative biology and taxonomic classification.</title>
        <authorList>
            <person name="Goeker M."/>
        </authorList>
    </citation>
    <scope>NUCLEOTIDE SEQUENCE [LARGE SCALE GENOMIC DNA]</scope>
    <source>
        <strain evidence="9 10">DSM 24629</strain>
    </source>
</reference>
<evidence type="ECO:0000313" key="9">
    <source>
        <dbReference type="EMBL" id="TCT12853.1"/>
    </source>
</evidence>
<evidence type="ECO:0000256" key="2">
    <source>
        <dbReference type="ARBA" id="ARBA00022475"/>
    </source>
</evidence>
<dbReference type="RefSeq" id="WP_132253655.1">
    <property type="nucleotide sequence ID" value="NZ_SMAL01000011.1"/>
</dbReference>
<feature type="transmembrane region" description="Helical" evidence="8">
    <location>
        <begin position="279"/>
        <end position="297"/>
    </location>
</feature>
<feature type="transmembrane region" description="Helical" evidence="8">
    <location>
        <begin position="141"/>
        <end position="159"/>
    </location>
</feature>
<keyword evidence="10" id="KW-1185">Reference proteome</keyword>
<dbReference type="GO" id="GO:0009252">
    <property type="term" value="P:peptidoglycan biosynthetic process"/>
    <property type="evidence" value="ECO:0007669"/>
    <property type="project" value="UniProtKB-KW"/>
</dbReference>
<dbReference type="Proteomes" id="UP000294902">
    <property type="component" value="Unassembled WGS sequence"/>
</dbReference>
<comment type="subcellular location">
    <subcellularLocation>
        <location evidence="1">Cell membrane</location>
        <topology evidence="1">Multi-pass membrane protein</topology>
    </subcellularLocation>
</comment>
<evidence type="ECO:0000313" key="10">
    <source>
        <dbReference type="Proteomes" id="UP000294902"/>
    </source>
</evidence>
<gene>
    <name evidence="9" type="ORF">EDC18_11124</name>
</gene>
<proteinExistence type="predicted"/>
<sequence length="418" mass="48133">MMKSMRKILKNSYAFSLITKVTLVFFGVLNTVFINRYLGPELKGQYEYILNIINIAVLILNLGVYQSYPYKKRTDDQGDIREKYFAIIIVQFLAYVVISIIVSASVKMLEVTFMTMLISIMILTKQLMFISMIENINLRNLLNIGNQILYTIMLLIVFIVAPQNIYYLFVVLLLKDILIITRIIRSFSFKLSKRSFDFKLLVDATRFGFYPMITALLITMNYRFDIIILRSYVEFSQIGLYTVGVGLADKLWIIPDAFKDVLFAKTAIKNSIDDINMSIKINIIISVFMITFIAIFGKPIIKFLYGEDFIAAYSVTIIILIGIIPMLFFKLINTLFISVGKQKISFIVLLISVILNIIGNIVMIPIYGIVGAAYASIISYFICGISFLLYYSRIFNVKLWDILIFSKCDINRIKVFKR</sequence>
<evidence type="ECO:0000256" key="5">
    <source>
        <dbReference type="ARBA" id="ARBA00022984"/>
    </source>
</evidence>
<comment type="caution">
    <text evidence="9">The sequence shown here is derived from an EMBL/GenBank/DDBJ whole genome shotgun (WGS) entry which is preliminary data.</text>
</comment>
<dbReference type="PANTHER" id="PTHR43424:SF1">
    <property type="entry name" value="LOCUS PUTATIVE PROTEIN 1-RELATED"/>
    <property type="match status" value="1"/>
</dbReference>
<evidence type="ECO:0000256" key="7">
    <source>
        <dbReference type="ARBA" id="ARBA00023136"/>
    </source>
</evidence>
<feature type="transmembrane region" description="Helical" evidence="8">
    <location>
        <begin position="12"/>
        <end position="34"/>
    </location>
</feature>
<keyword evidence="2" id="KW-1003">Cell membrane</keyword>
<dbReference type="AlphaFoldDB" id="A0A4R3MKA0"/>
<organism evidence="9 10">
    <name type="scientific">Natranaerovirga pectinivora</name>
    <dbReference type="NCBI Taxonomy" id="682400"/>
    <lineage>
        <taxon>Bacteria</taxon>
        <taxon>Bacillati</taxon>
        <taxon>Bacillota</taxon>
        <taxon>Clostridia</taxon>
        <taxon>Lachnospirales</taxon>
        <taxon>Natranaerovirgaceae</taxon>
        <taxon>Natranaerovirga</taxon>
    </lineage>
</organism>
<evidence type="ECO:0000256" key="4">
    <source>
        <dbReference type="ARBA" id="ARBA00022960"/>
    </source>
</evidence>
<evidence type="ECO:0000256" key="3">
    <source>
        <dbReference type="ARBA" id="ARBA00022692"/>
    </source>
</evidence>
<dbReference type="Pfam" id="PF03023">
    <property type="entry name" value="MurJ"/>
    <property type="match status" value="1"/>
</dbReference>
<feature type="transmembrane region" description="Helical" evidence="8">
    <location>
        <begin position="46"/>
        <end position="64"/>
    </location>
</feature>
<protein>
    <submittedName>
        <fullName evidence="9">Putative polysaccharide biosynthesis protein</fullName>
    </submittedName>
</protein>
<evidence type="ECO:0000256" key="8">
    <source>
        <dbReference type="SAM" id="Phobius"/>
    </source>
</evidence>
<dbReference type="PANTHER" id="PTHR43424">
    <property type="entry name" value="LOCUS PUTATIVE PROTEIN 1-RELATED"/>
    <property type="match status" value="1"/>
</dbReference>
<name>A0A4R3MKA0_9FIRM</name>
<keyword evidence="6 8" id="KW-1133">Transmembrane helix</keyword>
<keyword evidence="3 8" id="KW-0812">Transmembrane</keyword>
<dbReference type="GO" id="GO:0008360">
    <property type="term" value="P:regulation of cell shape"/>
    <property type="evidence" value="ECO:0007669"/>
    <property type="project" value="UniProtKB-KW"/>
</dbReference>
<dbReference type="OrthoDB" id="371333at2"/>
<feature type="transmembrane region" description="Helical" evidence="8">
    <location>
        <begin position="309"/>
        <end position="332"/>
    </location>
</feature>
<accession>A0A4R3MKA0</accession>
<feature type="transmembrane region" description="Helical" evidence="8">
    <location>
        <begin position="165"/>
        <end position="184"/>
    </location>
</feature>
<evidence type="ECO:0000256" key="1">
    <source>
        <dbReference type="ARBA" id="ARBA00004651"/>
    </source>
</evidence>
<keyword evidence="7 8" id="KW-0472">Membrane</keyword>
<dbReference type="GO" id="GO:0005886">
    <property type="term" value="C:plasma membrane"/>
    <property type="evidence" value="ECO:0007669"/>
    <property type="project" value="UniProtKB-SubCell"/>
</dbReference>
<dbReference type="InterPro" id="IPR004268">
    <property type="entry name" value="MurJ"/>
</dbReference>
<keyword evidence="5" id="KW-0573">Peptidoglycan synthesis</keyword>
<feature type="transmembrane region" description="Helical" evidence="8">
    <location>
        <begin position="344"/>
        <end position="367"/>
    </location>
</feature>